<feature type="non-terminal residue" evidence="2">
    <location>
        <position position="1"/>
    </location>
</feature>
<protein>
    <submittedName>
        <fullName evidence="2">Uncharacterized protein</fullName>
    </submittedName>
</protein>
<evidence type="ECO:0000313" key="3">
    <source>
        <dbReference type="Proteomes" id="UP000007350"/>
    </source>
</evidence>
<dbReference type="EMBL" id="AHKC01006215">
    <property type="protein sequence ID" value="EKF38294.1"/>
    <property type="molecule type" value="Genomic_DNA"/>
</dbReference>
<gene>
    <name evidence="2" type="ORF">MOQ_001498</name>
</gene>
<sequence length="233" mass="25235">DVLQHWRERTLWRQLCKHRVAQAENCYDAALRSRLLRLSFQRWLQRMQSRCGCRALAQAASKRRRELLRHLAVNRLVGSVLMTFWRSAGEEKYSHEDPQSTKATGTVVVASTAADAETSFASPSAVVCVEPRKGAVCERAVNDGSVEAFRRRLVARCAAIPPAVRRVRMGTAAAPRRAAGGIDTAPREDAPAISPSTHSCAVGGGVSPPLHLAAPTPAVSLNTSMATVRGDSS</sequence>
<accession>K2NKL8</accession>
<keyword evidence="3" id="KW-1185">Reference proteome</keyword>
<evidence type="ECO:0000256" key="1">
    <source>
        <dbReference type="SAM" id="MobiDB-lite"/>
    </source>
</evidence>
<name>K2NKL8_TRYCR</name>
<organism evidence="2 3">
    <name type="scientific">Trypanosoma cruzi marinkellei</name>
    <dbReference type="NCBI Taxonomy" id="85056"/>
    <lineage>
        <taxon>Eukaryota</taxon>
        <taxon>Discoba</taxon>
        <taxon>Euglenozoa</taxon>
        <taxon>Kinetoplastea</taxon>
        <taxon>Metakinetoplastina</taxon>
        <taxon>Trypanosomatida</taxon>
        <taxon>Trypanosomatidae</taxon>
        <taxon>Trypanosoma</taxon>
        <taxon>Schizotrypanum</taxon>
    </lineage>
</organism>
<feature type="region of interest" description="Disordered" evidence="1">
    <location>
        <begin position="178"/>
        <end position="198"/>
    </location>
</feature>
<reference evidence="2 3" key="1">
    <citation type="journal article" date="2012" name="BMC Genomics">
        <title>Comparative genomic analysis of human infective Trypanosoma cruzi lineages with the bat-restricted subspecies T. cruzi marinkellei.</title>
        <authorList>
            <person name="Franzen O."/>
            <person name="Talavera-Lopez C."/>
            <person name="Ochaya S."/>
            <person name="Butler C.E."/>
            <person name="Messenger L.A."/>
            <person name="Lewis M.D."/>
            <person name="Llewellyn M.S."/>
            <person name="Marinkelle C.J."/>
            <person name="Tyler K.M."/>
            <person name="Miles M.A."/>
            <person name="Andersson B."/>
        </authorList>
    </citation>
    <scope>NUCLEOTIDE SEQUENCE [LARGE SCALE GENOMIC DNA]</scope>
    <source>
        <strain evidence="2 3">B7</strain>
    </source>
</reference>
<dbReference type="Proteomes" id="UP000007350">
    <property type="component" value="Unassembled WGS sequence"/>
</dbReference>
<dbReference type="OrthoDB" id="252702at2759"/>
<evidence type="ECO:0000313" key="2">
    <source>
        <dbReference type="EMBL" id="EKF38294.1"/>
    </source>
</evidence>
<feature type="non-terminal residue" evidence="2">
    <location>
        <position position="233"/>
    </location>
</feature>
<comment type="caution">
    <text evidence="2">The sequence shown here is derived from an EMBL/GenBank/DDBJ whole genome shotgun (WGS) entry which is preliminary data.</text>
</comment>
<dbReference type="AlphaFoldDB" id="K2NKL8"/>
<proteinExistence type="predicted"/>